<organism evidence="5 6">
    <name type="scientific">Teichococcus aerophilus</name>
    <dbReference type="NCBI Taxonomy" id="1224513"/>
    <lineage>
        <taxon>Bacteria</taxon>
        <taxon>Pseudomonadati</taxon>
        <taxon>Pseudomonadota</taxon>
        <taxon>Alphaproteobacteria</taxon>
        <taxon>Acetobacterales</taxon>
        <taxon>Roseomonadaceae</taxon>
        <taxon>Roseomonas</taxon>
    </lineage>
</organism>
<gene>
    <name evidence="5" type="ORF">IBL26_15360</name>
</gene>
<dbReference type="RefSeq" id="WP_187785382.1">
    <property type="nucleotide sequence ID" value="NZ_JACTVA010000028.1"/>
</dbReference>
<evidence type="ECO:0000256" key="4">
    <source>
        <dbReference type="RuleBase" id="RU000363"/>
    </source>
</evidence>
<evidence type="ECO:0000256" key="1">
    <source>
        <dbReference type="ARBA" id="ARBA00006484"/>
    </source>
</evidence>
<accession>A0ABR7RNN6</accession>
<dbReference type="InterPro" id="IPR002347">
    <property type="entry name" value="SDR_fam"/>
</dbReference>
<proteinExistence type="inferred from homology"/>
<dbReference type="Pfam" id="PF00106">
    <property type="entry name" value="adh_short"/>
    <property type="match status" value="1"/>
</dbReference>
<evidence type="ECO:0000313" key="5">
    <source>
        <dbReference type="EMBL" id="MBC9208221.1"/>
    </source>
</evidence>
<keyword evidence="2" id="KW-0560">Oxidoreductase</keyword>
<comment type="similarity">
    <text evidence="1 4">Belongs to the short-chain dehydrogenases/reductases (SDR) family.</text>
</comment>
<dbReference type="PRINTS" id="PR00080">
    <property type="entry name" value="SDRFAMILY"/>
</dbReference>
<dbReference type="InterPro" id="IPR051122">
    <property type="entry name" value="SDR_DHRS6-like"/>
</dbReference>
<dbReference type="Proteomes" id="UP000626026">
    <property type="component" value="Unassembled WGS sequence"/>
</dbReference>
<keyword evidence="3" id="KW-0520">NAD</keyword>
<dbReference type="EMBL" id="JACTVA010000028">
    <property type="protein sequence ID" value="MBC9208221.1"/>
    <property type="molecule type" value="Genomic_DNA"/>
</dbReference>
<dbReference type="SUPFAM" id="SSF51735">
    <property type="entry name" value="NAD(P)-binding Rossmann-fold domains"/>
    <property type="match status" value="1"/>
</dbReference>
<dbReference type="InterPro" id="IPR036291">
    <property type="entry name" value="NAD(P)-bd_dom_sf"/>
</dbReference>
<dbReference type="PANTHER" id="PTHR43477">
    <property type="entry name" value="DIHYDROANTICAPSIN 7-DEHYDROGENASE"/>
    <property type="match status" value="1"/>
</dbReference>
<dbReference type="Gene3D" id="3.40.50.720">
    <property type="entry name" value="NAD(P)-binding Rossmann-like Domain"/>
    <property type="match status" value="1"/>
</dbReference>
<dbReference type="NCBIfam" id="NF004779">
    <property type="entry name" value="PRK06125.1"/>
    <property type="match status" value="1"/>
</dbReference>
<dbReference type="PANTHER" id="PTHR43477:SF4">
    <property type="entry name" value="DEHYDROGENASE_REDUCTASE SDR FAMILY MEMBER 6"/>
    <property type="match status" value="1"/>
</dbReference>
<name>A0ABR7RNN6_9PROT</name>
<dbReference type="PRINTS" id="PR00081">
    <property type="entry name" value="GDHRDH"/>
</dbReference>
<evidence type="ECO:0000256" key="2">
    <source>
        <dbReference type="ARBA" id="ARBA00023002"/>
    </source>
</evidence>
<reference evidence="5 6" key="1">
    <citation type="journal article" date="2013" name="Int. J. Syst. Evol. Microbiol.">
        <title>Roseomonas aerophila sp. nov., isolated from air.</title>
        <authorList>
            <person name="Kim S.J."/>
            <person name="Weon H.Y."/>
            <person name="Ahn J.H."/>
            <person name="Hong S.B."/>
            <person name="Seok S.J."/>
            <person name="Whang K.S."/>
            <person name="Kwon S.W."/>
        </authorList>
    </citation>
    <scope>NUCLEOTIDE SEQUENCE [LARGE SCALE GENOMIC DNA]</scope>
    <source>
        <strain evidence="5 6">NBRC 108923</strain>
    </source>
</reference>
<keyword evidence="6" id="KW-1185">Reference proteome</keyword>
<protein>
    <submittedName>
        <fullName evidence="5">SDR family oxidoreductase</fullName>
    </submittedName>
</protein>
<evidence type="ECO:0000256" key="3">
    <source>
        <dbReference type="ARBA" id="ARBA00023027"/>
    </source>
</evidence>
<comment type="caution">
    <text evidence="5">The sequence shown here is derived from an EMBL/GenBank/DDBJ whole genome shotgun (WGS) entry which is preliminary data.</text>
</comment>
<evidence type="ECO:0000313" key="6">
    <source>
        <dbReference type="Proteomes" id="UP000626026"/>
    </source>
</evidence>
<sequence>MDLGMQGWRAVVTGGSKGIGLAAARALAAEGCSLLLVARDPATLDAAASTLRGEYQVAVQTLPADLSREEEVQRLADAVGELDLLVNNAGAIPPGTLQQVENDRWRQAWDLKVFGFISLTRALYPRMAARGRGVIVNVIGAAGEKFPTAYIAGASGNAALMAFTRALGRGSHKDGLRVVGINPGPVATDRQTMLARHWAETTLGDAERWQEMFQDMPFARPAHPAEIGDAIAFLASPRSGYTSGTVLTIDGGG</sequence>